<keyword evidence="5" id="KW-0472">Membrane</keyword>
<evidence type="ECO:0000313" key="7">
    <source>
        <dbReference type="EMBL" id="TFJ83713.1"/>
    </source>
</evidence>
<evidence type="ECO:0000259" key="6">
    <source>
        <dbReference type="Pfam" id="PF01103"/>
    </source>
</evidence>
<dbReference type="Proteomes" id="UP000355283">
    <property type="component" value="Unassembled WGS sequence"/>
</dbReference>
<reference evidence="7 8" key="1">
    <citation type="submission" date="2019-01" db="EMBL/GenBank/DDBJ databases">
        <title>Nuclear Genome Assembly of the Microalgal Biofuel strain Nannochloropsis salina CCMP1776.</title>
        <authorList>
            <person name="Hovde B."/>
        </authorList>
    </citation>
    <scope>NUCLEOTIDE SEQUENCE [LARGE SCALE GENOMIC DNA]</scope>
    <source>
        <strain evidence="7 8">CCMP1776</strain>
    </source>
</reference>
<evidence type="ECO:0000313" key="8">
    <source>
        <dbReference type="Proteomes" id="UP000355283"/>
    </source>
</evidence>
<sequence>MVRADTPLRIGRVFVEGNKRTEPSVIEDELQDAYRASTVQGVHRGLQKANYNLQNLGIFKGVDIQMQEAASKAPGETDLHIKVIEKGVFSAYTGTSFTRDDINFEASGSLRNPTGHAETLEGTYSRSRQGNRSLKVNLGKPRVRGLNTRFDCQIHEDTLNHERTSSLSEKVQAVAFHFTTHNRRHRLSYELALRDILPRRHLSTPFAYDASLSIMREATPSLKSVFRYKFTDDRQDDSVLPSSGTFFSGLLELAGVGVGDVAYVKAEVAGAAHKPLGATGLSAHLSGSVGVVRPTGWRAREGGVDEAPSTRFSDRYMLGGLQTLRGFGYSGVGPRAPEREGGALKGDSLGGDFKYVATVALTAPMPLPLLDKFGLRWHVFADAGNLLPWSAPLTSMLSDMRVACGTGLAVSLGMARVEMNYSVPVKKEMKDFEQRWQFGLAAHIG</sequence>
<dbReference type="EMBL" id="SDOX01000021">
    <property type="protein sequence ID" value="TFJ83713.1"/>
    <property type="molecule type" value="Genomic_DNA"/>
</dbReference>
<feature type="domain" description="Bacterial surface antigen (D15)" evidence="6">
    <location>
        <begin position="114"/>
        <end position="440"/>
    </location>
</feature>
<organism evidence="7 8">
    <name type="scientific">Nannochloropsis salina CCMP1776</name>
    <dbReference type="NCBI Taxonomy" id="1027361"/>
    <lineage>
        <taxon>Eukaryota</taxon>
        <taxon>Sar</taxon>
        <taxon>Stramenopiles</taxon>
        <taxon>Ochrophyta</taxon>
        <taxon>Eustigmatophyceae</taxon>
        <taxon>Eustigmatales</taxon>
        <taxon>Monodopsidaceae</taxon>
        <taxon>Microchloropsis</taxon>
        <taxon>Microchloropsis salina</taxon>
    </lineage>
</organism>
<dbReference type="GO" id="GO:0005741">
    <property type="term" value="C:mitochondrial outer membrane"/>
    <property type="evidence" value="ECO:0007669"/>
    <property type="project" value="UniProtKB-SubCell"/>
</dbReference>
<comment type="similarity">
    <text evidence="2">Belongs to the SAM50/omp85 family.</text>
</comment>
<evidence type="ECO:0000256" key="4">
    <source>
        <dbReference type="ARBA" id="ARBA00022692"/>
    </source>
</evidence>
<dbReference type="PANTHER" id="PTHR12815">
    <property type="entry name" value="SORTING AND ASSEMBLY MACHINERY SAMM50 PROTEIN FAMILY MEMBER"/>
    <property type="match status" value="1"/>
</dbReference>
<dbReference type="PANTHER" id="PTHR12815:SF18">
    <property type="entry name" value="SORTING AND ASSEMBLY MACHINERY COMPONENT 50 HOMOLOG"/>
    <property type="match status" value="1"/>
</dbReference>
<dbReference type="Gene3D" id="2.40.160.50">
    <property type="entry name" value="membrane protein fhac: a member of the omp85/tpsb transporter family"/>
    <property type="match status" value="1"/>
</dbReference>
<dbReference type="AlphaFoldDB" id="A0A4D9D148"/>
<evidence type="ECO:0000256" key="2">
    <source>
        <dbReference type="ARBA" id="ARBA00010913"/>
    </source>
</evidence>
<keyword evidence="3" id="KW-1134">Transmembrane beta strand</keyword>
<comment type="caution">
    <text evidence="7">The sequence shown here is derived from an EMBL/GenBank/DDBJ whole genome shotgun (WGS) entry which is preliminary data.</text>
</comment>
<name>A0A4D9D148_9STRA</name>
<dbReference type="OrthoDB" id="1724197at2759"/>
<dbReference type="Gene3D" id="3.10.20.310">
    <property type="entry name" value="membrane protein fhac"/>
    <property type="match status" value="1"/>
</dbReference>
<accession>A0A4D9D148</accession>
<keyword evidence="8" id="KW-1185">Reference proteome</keyword>
<proteinExistence type="inferred from homology"/>
<comment type="subcellular location">
    <subcellularLocation>
        <location evidence="1">Mitochondrion outer membrane</location>
        <topology evidence="1">Multi-pass membrane protein</topology>
    </subcellularLocation>
</comment>
<dbReference type="InterPro" id="IPR000184">
    <property type="entry name" value="Bac_surfAg_D15"/>
</dbReference>
<evidence type="ECO:0000256" key="5">
    <source>
        <dbReference type="ARBA" id="ARBA00023136"/>
    </source>
</evidence>
<gene>
    <name evidence="7" type="ORF">NSK_004817</name>
</gene>
<keyword evidence="4" id="KW-0812">Transmembrane</keyword>
<dbReference type="InterPro" id="IPR039910">
    <property type="entry name" value="D15-like"/>
</dbReference>
<evidence type="ECO:0000256" key="3">
    <source>
        <dbReference type="ARBA" id="ARBA00022452"/>
    </source>
</evidence>
<evidence type="ECO:0000256" key="1">
    <source>
        <dbReference type="ARBA" id="ARBA00004374"/>
    </source>
</evidence>
<dbReference type="Pfam" id="PF01103">
    <property type="entry name" value="Omp85"/>
    <property type="match status" value="1"/>
</dbReference>
<protein>
    <recommendedName>
        <fullName evidence="6">Bacterial surface antigen (D15) domain-containing protein</fullName>
    </recommendedName>
</protein>